<feature type="compositionally biased region" description="Polar residues" evidence="1">
    <location>
        <begin position="226"/>
        <end position="245"/>
    </location>
</feature>
<dbReference type="Pfam" id="PF13665">
    <property type="entry name" value="Tox-PAAR-like"/>
    <property type="match status" value="1"/>
</dbReference>
<sequence>MATVKVNGTLNALVHKGGSWMSIATVPDVCKTPTPGGPVPMPYPNISQSSTLSDGTTTVKVDGGNMAAIKGSKFSMSSGDEPGTVGGVKSNTFKQASTWILYSFDVKLDGQNACRFSDKKLQNNENTVDAAGTIPLVTPIIDGLDEVEMKCGEINQYGEQKKKTAKGKRARDHIPSKAALKERAKELKAQAAKSKRKKVPLSKCERKVIDDSALTIVIPTRAHQRASPSYGQSRVQASRDAQNLQGAAKGDTAAMMSDKDGIKKYDAACQEAYKQNAEKINNITNEQYDSWLKKCLDACKA</sequence>
<accession>A0ABP3VCB0</accession>
<feature type="region of interest" description="Disordered" evidence="1">
    <location>
        <begin position="224"/>
        <end position="253"/>
    </location>
</feature>
<keyword evidence="3" id="KW-1185">Reference proteome</keyword>
<proteinExistence type="predicted"/>
<name>A0ABP3VCB0_9BURK</name>
<evidence type="ECO:0000256" key="1">
    <source>
        <dbReference type="SAM" id="MobiDB-lite"/>
    </source>
</evidence>
<organism evidence="2 3">
    <name type="scientific">Ideonella azotifigens</name>
    <dbReference type="NCBI Taxonomy" id="513160"/>
    <lineage>
        <taxon>Bacteria</taxon>
        <taxon>Pseudomonadati</taxon>
        <taxon>Pseudomonadota</taxon>
        <taxon>Betaproteobacteria</taxon>
        <taxon>Burkholderiales</taxon>
        <taxon>Sphaerotilaceae</taxon>
        <taxon>Ideonella</taxon>
    </lineage>
</organism>
<protein>
    <recommendedName>
        <fullName evidence="4">Tox-PAAR-like domain-containing protein</fullName>
    </recommendedName>
</protein>
<dbReference type="EMBL" id="BAAAEW010000020">
    <property type="protein sequence ID" value="GAA0754583.1"/>
    <property type="molecule type" value="Genomic_DNA"/>
</dbReference>
<gene>
    <name evidence="2" type="ORF">GCM10009107_31240</name>
</gene>
<evidence type="ECO:0000313" key="2">
    <source>
        <dbReference type="EMBL" id="GAA0754583.1"/>
    </source>
</evidence>
<dbReference type="CDD" id="cd14740">
    <property type="entry name" value="PAAR_4"/>
    <property type="match status" value="1"/>
</dbReference>
<evidence type="ECO:0000313" key="3">
    <source>
        <dbReference type="Proteomes" id="UP001500279"/>
    </source>
</evidence>
<reference evidence="3" key="1">
    <citation type="journal article" date="2019" name="Int. J. Syst. Evol. Microbiol.">
        <title>The Global Catalogue of Microorganisms (GCM) 10K type strain sequencing project: providing services to taxonomists for standard genome sequencing and annotation.</title>
        <authorList>
            <consortium name="The Broad Institute Genomics Platform"/>
            <consortium name="The Broad Institute Genome Sequencing Center for Infectious Disease"/>
            <person name="Wu L."/>
            <person name="Ma J."/>
        </authorList>
    </citation>
    <scope>NUCLEOTIDE SEQUENCE [LARGE SCALE GENOMIC DNA]</scope>
    <source>
        <strain evidence="3">JCM 15503</strain>
    </source>
</reference>
<dbReference type="RefSeq" id="WP_141287636.1">
    <property type="nucleotide sequence ID" value="NZ_BAAAEW010000020.1"/>
</dbReference>
<comment type="caution">
    <text evidence="2">The sequence shown here is derived from an EMBL/GenBank/DDBJ whole genome shotgun (WGS) entry which is preliminary data.</text>
</comment>
<dbReference type="Proteomes" id="UP001500279">
    <property type="component" value="Unassembled WGS sequence"/>
</dbReference>
<evidence type="ECO:0008006" key="4">
    <source>
        <dbReference type="Google" id="ProtNLM"/>
    </source>
</evidence>